<dbReference type="PANTHER" id="PTHR36100">
    <property type="entry name" value="BUD SITE SELECTION PROTEIN 4"/>
    <property type="match status" value="1"/>
</dbReference>
<proteinExistence type="predicted"/>
<name>A0A0G4N1I6_VERLO</name>
<dbReference type="GO" id="GO:0005525">
    <property type="term" value="F:GTP binding"/>
    <property type="evidence" value="ECO:0007669"/>
    <property type="project" value="TreeGrafter"/>
</dbReference>
<feature type="region of interest" description="Disordered" evidence="1">
    <location>
        <begin position="1"/>
        <end position="25"/>
    </location>
</feature>
<feature type="non-terminal residue" evidence="2">
    <location>
        <position position="236"/>
    </location>
</feature>
<evidence type="ECO:0000313" key="3">
    <source>
        <dbReference type="Proteomes" id="UP000045706"/>
    </source>
</evidence>
<feature type="compositionally biased region" description="Basic residues" evidence="1">
    <location>
        <begin position="126"/>
        <end position="136"/>
    </location>
</feature>
<organism evidence="2 3">
    <name type="scientific">Verticillium longisporum</name>
    <name type="common">Verticillium dahliae var. longisporum</name>
    <dbReference type="NCBI Taxonomy" id="100787"/>
    <lineage>
        <taxon>Eukaryota</taxon>
        <taxon>Fungi</taxon>
        <taxon>Dikarya</taxon>
        <taxon>Ascomycota</taxon>
        <taxon>Pezizomycotina</taxon>
        <taxon>Sordariomycetes</taxon>
        <taxon>Hypocreomycetidae</taxon>
        <taxon>Glomerellales</taxon>
        <taxon>Plectosphaerellaceae</taxon>
        <taxon>Verticillium</taxon>
    </lineage>
</organism>
<dbReference type="EMBL" id="CVQI01032015">
    <property type="protein sequence ID" value="CRK40277.1"/>
    <property type="molecule type" value="Genomic_DNA"/>
</dbReference>
<feature type="region of interest" description="Disordered" evidence="1">
    <location>
        <begin position="104"/>
        <end position="169"/>
    </location>
</feature>
<feature type="compositionally biased region" description="Low complexity" evidence="1">
    <location>
        <begin position="13"/>
        <end position="24"/>
    </location>
</feature>
<protein>
    <submittedName>
        <fullName evidence="2">Uncharacterized protein</fullName>
    </submittedName>
</protein>
<evidence type="ECO:0000256" key="1">
    <source>
        <dbReference type="SAM" id="MobiDB-lite"/>
    </source>
</evidence>
<accession>A0A0G4N1I6</accession>
<dbReference type="AlphaFoldDB" id="A0A0G4N1I6"/>
<dbReference type="InterPro" id="IPR052007">
    <property type="entry name" value="Bud4"/>
</dbReference>
<evidence type="ECO:0000313" key="2">
    <source>
        <dbReference type="EMBL" id="CRK40277.1"/>
    </source>
</evidence>
<feature type="compositionally biased region" description="Polar residues" evidence="1">
    <location>
        <begin position="147"/>
        <end position="159"/>
    </location>
</feature>
<gene>
    <name evidence="2" type="ORF">BN1723_018764</name>
</gene>
<dbReference type="PANTHER" id="PTHR36100:SF1">
    <property type="entry name" value="BUD SITE SELECTION PROTEIN 4"/>
    <property type="match status" value="1"/>
</dbReference>
<sequence>MELRHREEEERQAAQQREAAQARQIKAAPTSYDLLSPLAAEDGSFARSYVCLKEHESRCYGRPYLAEVACFNEWATEEAGFASSVKSKRGNTAVTDDYWMTKSAGNSPVKKERPQTWTVEPWNSKPKQRSVRKRHGASGPVPPMPGQESNARLSGNTDDMNPELATEESGERGRLFVKVMGVKDLDLPIPRNERSWFSLTLDNGVHCVTTAWLELARNAPIGQEFELVVPNDLEFQ</sequence>
<feature type="compositionally biased region" description="Basic and acidic residues" evidence="1">
    <location>
        <begin position="1"/>
        <end position="12"/>
    </location>
</feature>
<reference evidence="3" key="1">
    <citation type="submission" date="2015-05" db="EMBL/GenBank/DDBJ databases">
        <authorList>
            <person name="Fogelqvist Johan"/>
        </authorList>
    </citation>
    <scope>NUCLEOTIDE SEQUENCE [LARGE SCALE GENOMIC DNA]</scope>
</reference>
<dbReference type="Proteomes" id="UP000045706">
    <property type="component" value="Unassembled WGS sequence"/>
</dbReference>